<keyword evidence="1" id="KW-0175">Coiled coil</keyword>
<organism evidence="3 4">
    <name type="scientific">Crenobacter oryzisoli</name>
    <dbReference type="NCBI Taxonomy" id="3056844"/>
    <lineage>
        <taxon>Bacteria</taxon>
        <taxon>Pseudomonadati</taxon>
        <taxon>Pseudomonadota</taxon>
        <taxon>Betaproteobacteria</taxon>
        <taxon>Neisseriales</taxon>
        <taxon>Neisseriaceae</taxon>
        <taxon>Crenobacter</taxon>
    </lineage>
</organism>
<sequence length="435" mass="46380">MGKGGRGVSAWPLALLAPLAVIPLQAGAAGKSVAQLEQDMAALQAENQSLEQRIQQLESRLAALAPSSQAAAQPMATATQPMTRSAPPAATVLASTTTPTTDVTQTTSASTIRTVDDVPKSVEDIYQTASGFFSSSKFSIEPSFSYSYYDVHEMTLNGFLALDSIFLGNINIDRIKSDTYTFDVTTRYSPTPRLQFDIDVPMIGRDSTYFSGGVGGSSTTLSQSQLSQAPKLGDVSAGISYKLVQEDADWPDIVGSIRVKAPTGKEPYGIKVRTDPNNDNLSVPDSMPTGNGLWAATAGMSFVKTIDPAVVFANLGYTYYFDRHFNDISSNANQQVPGSIKLGNSWQLGAGVAFALNDRISLGMSYSQQIEQGSQTKVDGGSWQGITGSDANAASINLGLTFAMSRHFSIIPTVSFGLTPDSPNYSLSVRFPYQF</sequence>
<dbReference type="NCBIfam" id="TIGR01414">
    <property type="entry name" value="autotrans_barl"/>
    <property type="match status" value="1"/>
</dbReference>
<name>A0ABT7XMF2_9NEIS</name>
<accession>A0ABT7XMF2</accession>
<feature type="signal peptide" evidence="2">
    <location>
        <begin position="1"/>
        <end position="28"/>
    </location>
</feature>
<comment type="caution">
    <text evidence="3">The sequence shown here is derived from an EMBL/GenBank/DDBJ whole genome shotgun (WGS) entry which is preliminary data.</text>
</comment>
<dbReference type="RefSeq" id="WP_289829540.1">
    <property type="nucleotide sequence ID" value="NZ_JAUEDK010000011.1"/>
</dbReference>
<protein>
    <submittedName>
        <fullName evidence="3">Autotransporter outer membrane beta-barrel domain-containing protein</fullName>
    </submittedName>
</protein>
<evidence type="ECO:0000256" key="2">
    <source>
        <dbReference type="SAM" id="SignalP"/>
    </source>
</evidence>
<evidence type="ECO:0000256" key="1">
    <source>
        <dbReference type="SAM" id="Coils"/>
    </source>
</evidence>
<dbReference type="EMBL" id="JAUEDK010000011">
    <property type="protein sequence ID" value="MDN0074951.1"/>
    <property type="molecule type" value="Genomic_DNA"/>
</dbReference>
<dbReference type="Proteomes" id="UP001168540">
    <property type="component" value="Unassembled WGS sequence"/>
</dbReference>
<evidence type="ECO:0000313" key="4">
    <source>
        <dbReference type="Proteomes" id="UP001168540"/>
    </source>
</evidence>
<feature type="chain" id="PRO_5045211220" evidence="2">
    <location>
        <begin position="29"/>
        <end position="435"/>
    </location>
</feature>
<gene>
    <name evidence="3" type="ORF">QU481_08590</name>
</gene>
<proteinExistence type="predicted"/>
<keyword evidence="2" id="KW-0732">Signal</keyword>
<keyword evidence="4" id="KW-1185">Reference proteome</keyword>
<reference evidence="3" key="1">
    <citation type="submission" date="2023-06" db="EMBL/GenBank/DDBJ databases">
        <authorList>
            <person name="Zhang S."/>
        </authorList>
    </citation>
    <scope>NUCLEOTIDE SEQUENCE</scope>
    <source>
        <strain evidence="3">SG2303</strain>
    </source>
</reference>
<dbReference type="SUPFAM" id="SSF103515">
    <property type="entry name" value="Autotransporter"/>
    <property type="match status" value="1"/>
</dbReference>
<dbReference type="InterPro" id="IPR006315">
    <property type="entry name" value="OM_autotransptr_brl_dom"/>
</dbReference>
<dbReference type="Gene3D" id="2.40.128.130">
    <property type="entry name" value="Autotransporter beta-domain"/>
    <property type="match status" value="1"/>
</dbReference>
<feature type="coiled-coil region" evidence="1">
    <location>
        <begin position="26"/>
        <end position="60"/>
    </location>
</feature>
<evidence type="ECO:0000313" key="3">
    <source>
        <dbReference type="EMBL" id="MDN0074951.1"/>
    </source>
</evidence>
<dbReference type="InterPro" id="IPR036709">
    <property type="entry name" value="Autotransporte_beta_dom_sf"/>
</dbReference>